<keyword evidence="4" id="KW-0808">Transferase</keyword>
<dbReference type="GO" id="GO:0009236">
    <property type="term" value="P:cobalamin biosynthetic process"/>
    <property type="evidence" value="ECO:0007669"/>
    <property type="project" value="UniProtKB-KW"/>
</dbReference>
<keyword evidence="8" id="KW-0560">Oxidoreductase</keyword>
<evidence type="ECO:0000313" key="9">
    <source>
        <dbReference type="Proteomes" id="UP001197795"/>
    </source>
</evidence>
<accession>A0AAE3D8C9</accession>
<evidence type="ECO:0000256" key="5">
    <source>
        <dbReference type="ARBA" id="ARBA00022691"/>
    </source>
</evidence>
<dbReference type="InterPro" id="IPR029063">
    <property type="entry name" value="SAM-dependent_MTases_sf"/>
</dbReference>
<dbReference type="CDD" id="cd11644">
    <property type="entry name" value="Precorrin-6Y-MT"/>
    <property type="match status" value="1"/>
</dbReference>
<dbReference type="InterPro" id="IPR000878">
    <property type="entry name" value="4pyrrol_Mease"/>
</dbReference>
<dbReference type="Pfam" id="PF02571">
    <property type="entry name" value="CbiJ"/>
    <property type="match status" value="1"/>
</dbReference>
<dbReference type="EC" id="1.3.1.54" evidence="8"/>
<evidence type="ECO:0000256" key="4">
    <source>
        <dbReference type="ARBA" id="ARBA00022679"/>
    </source>
</evidence>
<dbReference type="PANTHER" id="PTHR43182:SF1">
    <property type="entry name" value="COBALT-PRECORRIN-7 C(5)-METHYLTRANSFERASE"/>
    <property type="match status" value="1"/>
</dbReference>
<dbReference type="Proteomes" id="UP001197795">
    <property type="component" value="Unassembled WGS sequence"/>
</dbReference>
<dbReference type="AlphaFoldDB" id="A0AAE3D8C9"/>
<dbReference type="NCBIfam" id="TIGR00715">
    <property type="entry name" value="precor6x_red"/>
    <property type="match status" value="1"/>
</dbReference>
<dbReference type="GO" id="GO:0008276">
    <property type="term" value="F:protein methyltransferase activity"/>
    <property type="evidence" value="ECO:0007669"/>
    <property type="project" value="InterPro"/>
</dbReference>
<evidence type="ECO:0000259" key="7">
    <source>
        <dbReference type="Pfam" id="PF13847"/>
    </source>
</evidence>
<comment type="pathway">
    <text evidence="1">Cofactor biosynthesis; adenosylcobalamin biosynthesis.</text>
</comment>
<dbReference type="Pfam" id="PF13847">
    <property type="entry name" value="Methyltransf_31"/>
    <property type="match status" value="1"/>
</dbReference>
<keyword evidence="3" id="KW-0489">Methyltransferase</keyword>
<dbReference type="Gene3D" id="3.40.1010.10">
    <property type="entry name" value="Cobalt-precorrin-4 Transmethylase, Domain 1"/>
    <property type="match status" value="1"/>
</dbReference>
<feature type="domain" description="Methyltransferase" evidence="7">
    <location>
        <begin position="563"/>
        <end position="625"/>
    </location>
</feature>
<dbReference type="NCBIfam" id="TIGR02467">
    <property type="entry name" value="CbiE"/>
    <property type="match status" value="1"/>
</dbReference>
<dbReference type="Gene3D" id="3.40.50.150">
    <property type="entry name" value="Vaccinia Virus protein VP39"/>
    <property type="match status" value="1"/>
</dbReference>
<gene>
    <name evidence="8" type="primary">cobK</name>
    <name evidence="8" type="ORF">LKD75_07045</name>
</gene>
<dbReference type="NCBIfam" id="TIGR02469">
    <property type="entry name" value="CbiT"/>
    <property type="match status" value="1"/>
</dbReference>
<dbReference type="EMBL" id="JAJEPV010000013">
    <property type="protein sequence ID" value="MCC2119356.1"/>
    <property type="molecule type" value="Genomic_DNA"/>
</dbReference>
<dbReference type="InterPro" id="IPR050714">
    <property type="entry name" value="Cobalamin_biosynth_MTase"/>
</dbReference>
<dbReference type="PROSITE" id="PS51014">
    <property type="entry name" value="COBK_CBIJ"/>
    <property type="match status" value="1"/>
</dbReference>
<comment type="caution">
    <text evidence="8">The sequence shown here is derived from an EMBL/GenBank/DDBJ whole genome shotgun (WGS) entry which is preliminary data.</text>
</comment>
<sequence length="749" mass="82867">MKKLVIFAGTTEGRRLSEILADAGIAHTVCVATEYGEIVMREQTESTKAMQTAGQPIVNLHCGRMDREQMQKFLHDEGYEIVVDATHPYARVVTENLRGAVDTLKSLEKDAHFPIYLRLERKIDGITEADDIVTNVQYFENNADCAKALENTEGNILLTTGSKELAVYCASGRLKDRLHVRILPGRESLELCMEQGIKGRQILALQGPFSTEMNAAILRQYDIRHMVTKNSGRAGGCQEKLEAAKMLGIPVYVIESAQKTSDAAGNIPGTDSYSFAGICGKLGQLCDCKISQQGSLEICLAGIGMGSRDCMTKEVQQTIETADILLGAERMIADYSARIEKKPYYMAAQILPYLEKLQESEELAQQETLRVAVLFSGDTGFYSGCRKLYVELQEAIAAGQLRGSVRILPGISSVVSLAALVGESYEDAAILSMHGKKLNHLPTTVVSHEKTFLLTSGSEDIRKIGRMLTEMGLTDCEVIVGHQLSYPEENIRILMPEQCVEVTEEGLYTCLIRNPHPQPELLTHGRADTCFLRDASGTEGKLRRTPMTKEEVREVSICKLHLTDGAVVYDIGSGTGSVAVEIAGLSETVHVYAVERKPEAVELLRKNREHFHMDNMEIIEALAPEGLEELPVPTHAFIGGSGGRLMDILQTLYRKNPHMRIAINAISMETIAELQEVLEAFPVEDEEILQMQVNRVKKLGSYHLPQAENPVWICSFTFREGETGSMDKVKKALLTEEENGNRENGEVQR</sequence>
<evidence type="ECO:0000256" key="2">
    <source>
        <dbReference type="ARBA" id="ARBA00022573"/>
    </source>
</evidence>
<keyword evidence="9" id="KW-1185">Reference proteome</keyword>
<dbReference type="InterPro" id="IPR014008">
    <property type="entry name" value="Cbl_synth_MTase_CbiT"/>
</dbReference>
<evidence type="ECO:0000256" key="1">
    <source>
        <dbReference type="ARBA" id="ARBA00004953"/>
    </source>
</evidence>
<evidence type="ECO:0000256" key="3">
    <source>
        <dbReference type="ARBA" id="ARBA00022603"/>
    </source>
</evidence>
<dbReference type="InterPro" id="IPR035996">
    <property type="entry name" value="4pyrrol_Methylase_sf"/>
</dbReference>
<feature type="domain" description="Tetrapyrrole methylase" evidence="6">
    <location>
        <begin position="298"/>
        <end position="492"/>
    </location>
</feature>
<organism evidence="8 9">
    <name type="scientific">Waltera acetigignens</name>
    <dbReference type="NCBI Taxonomy" id="2981769"/>
    <lineage>
        <taxon>Bacteria</taxon>
        <taxon>Bacillati</taxon>
        <taxon>Bacillota</taxon>
        <taxon>Clostridia</taxon>
        <taxon>Lachnospirales</taxon>
        <taxon>Lachnospiraceae</taxon>
        <taxon>Waltera</taxon>
    </lineage>
</organism>
<dbReference type="InterPro" id="IPR012818">
    <property type="entry name" value="CbiE"/>
</dbReference>
<dbReference type="SUPFAM" id="SSF53790">
    <property type="entry name" value="Tetrapyrrole methylase"/>
    <property type="match status" value="1"/>
</dbReference>
<dbReference type="GO" id="GO:0016994">
    <property type="term" value="F:precorrin-6A reductase activity"/>
    <property type="evidence" value="ECO:0007669"/>
    <property type="project" value="UniProtKB-EC"/>
</dbReference>
<reference evidence="8 9" key="1">
    <citation type="submission" date="2021-10" db="EMBL/GenBank/DDBJ databases">
        <title>Anaerobic single-cell dispensing facilitates the cultivation of human gut bacteria.</title>
        <authorList>
            <person name="Afrizal A."/>
        </authorList>
    </citation>
    <scope>NUCLEOTIDE SEQUENCE [LARGE SCALE GENOMIC DNA]</scope>
    <source>
        <strain evidence="8 9">CLA-AA-H273</strain>
    </source>
</reference>
<dbReference type="Pfam" id="PF00590">
    <property type="entry name" value="TP_methylase"/>
    <property type="match status" value="1"/>
</dbReference>
<dbReference type="CDD" id="cd02440">
    <property type="entry name" value="AdoMet_MTases"/>
    <property type="match status" value="1"/>
</dbReference>
<dbReference type="InterPro" id="IPR025714">
    <property type="entry name" value="Methyltranfer_dom"/>
</dbReference>
<dbReference type="PANTHER" id="PTHR43182">
    <property type="entry name" value="COBALT-PRECORRIN-6B C(15)-METHYLTRANSFERASE (DECARBOXYLATING)"/>
    <property type="match status" value="1"/>
</dbReference>
<evidence type="ECO:0000313" key="8">
    <source>
        <dbReference type="EMBL" id="MCC2119356.1"/>
    </source>
</evidence>
<dbReference type="SUPFAM" id="SSF53335">
    <property type="entry name" value="S-adenosyl-L-methionine-dependent methyltransferases"/>
    <property type="match status" value="1"/>
</dbReference>
<keyword evidence="5" id="KW-0949">S-adenosyl-L-methionine</keyword>
<proteinExistence type="predicted"/>
<dbReference type="GO" id="GO:0032259">
    <property type="term" value="P:methylation"/>
    <property type="evidence" value="ECO:0007669"/>
    <property type="project" value="UniProtKB-KW"/>
</dbReference>
<keyword evidence="2" id="KW-0169">Cobalamin biosynthesis</keyword>
<dbReference type="InterPro" id="IPR014777">
    <property type="entry name" value="4pyrrole_Mease_sub1"/>
</dbReference>
<dbReference type="RefSeq" id="WP_227733099.1">
    <property type="nucleotide sequence ID" value="NZ_JAJEPV010000013.1"/>
</dbReference>
<dbReference type="InterPro" id="IPR003723">
    <property type="entry name" value="Precorrin-6x_reduct"/>
</dbReference>
<name>A0AAE3D8C9_9FIRM</name>
<evidence type="ECO:0000259" key="6">
    <source>
        <dbReference type="Pfam" id="PF00590"/>
    </source>
</evidence>
<protein>
    <submittedName>
        <fullName evidence="8">Precorrin-6A reductase</fullName>
        <ecNumber evidence="8">1.3.1.54</ecNumber>
    </submittedName>
</protein>